<dbReference type="SUPFAM" id="SSF101447">
    <property type="entry name" value="Formin homology 2 domain (FH2 domain)"/>
    <property type="match status" value="1"/>
</dbReference>
<feature type="compositionally biased region" description="Pro residues" evidence="11">
    <location>
        <begin position="823"/>
        <end position="864"/>
    </location>
</feature>
<evidence type="ECO:0000256" key="9">
    <source>
        <dbReference type="RuleBase" id="RU361260"/>
    </source>
</evidence>
<dbReference type="InterPro" id="IPR012340">
    <property type="entry name" value="NA-bd_OB-fold"/>
</dbReference>
<keyword evidence="6" id="KW-0238">DNA-binding</keyword>
<dbReference type="Pfam" id="PF02765">
    <property type="entry name" value="POT1"/>
    <property type="match status" value="1"/>
</dbReference>
<feature type="compositionally biased region" description="Pro residues" evidence="11">
    <location>
        <begin position="712"/>
        <end position="722"/>
    </location>
</feature>
<evidence type="ECO:0000256" key="11">
    <source>
        <dbReference type="SAM" id="MobiDB-lite"/>
    </source>
</evidence>
<feature type="region of interest" description="Disordered" evidence="11">
    <location>
        <begin position="1305"/>
        <end position="1325"/>
    </location>
</feature>
<dbReference type="Pfam" id="PF02181">
    <property type="entry name" value="FH2"/>
    <property type="match status" value="1"/>
</dbReference>
<dbReference type="SUPFAM" id="SSF50249">
    <property type="entry name" value="Nucleic acid-binding proteins"/>
    <property type="match status" value="2"/>
</dbReference>
<keyword evidence="12" id="KW-1133">Transmembrane helix</keyword>
<feature type="region of interest" description="Disordered" evidence="11">
    <location>
        <begin position="760"/>
        <end position="792"/>
    </location>
</feature>
<feature type="compositionally biased region" description="Low complexity" evidence="11">
    <location>
        <begin position="810"/>
        <end position="822"/>
    </location>
</feature>
<keyword evidence="15" id="KW-1185">Reference proteome</keyword>
<dbReference type="InterPro" id="IPR057620">
    <property type="entry name" value="POT1A/B-like_OB"/>
</dbReference>
<keyword evidence="12" id="KW-0472">Membrane</keyword>
<feature type="region of interest" description="Disordered" evidence="11">
    <location>
        <begin position="810"/>
        <end position="892"/>
    </location>
</feature>
<protein>
    <recommendedName>
        <fullName evidence="9">Formin-like protein</fullName>
    </recommendedName>
</protein>
<feature type="domain" description="FH2" evidence="13">
    <location>
        <begin position="887"/>
        <end position="1315"/>
    </location>
</feature>
<dbReference type="InterPro" id="IPR015425">
    <property type="entry name" value="FH2_Formin"/>
</dbReference>
<comment type="similarity">
    <text evidence="8">Belongs to the formin-like family. Class-I subfamily.</text>
</comment>
<dbReference type="EMBL" id="SDRB02001983">
    <property type="protein sequence ID" value="THG20363.1"/>
    <property type="molecule type" value="Genomic_DNA"/>
</dbReference>
<keyword evidence="10" id="KW-0175">Coiled coil</keyword>
<comment type="subcellular location">
    <subcellularLocation>
        <location evidence="2">Chromosome</location>
        <location evidence="2">Telomere</location>
    </subcellularLocation>
    <subcellularLocation>
        <location evidence="1">Nucleus</location>
    </subcellularLocation>
</comment>
<comment type="caution">
    <text evidence="14">The sequence shown here is derived from an EMBL/GenBank/DDBJ whole genome shotgun (WGS) entry which is preliminary data.</text>
</comment>
<dbReference type="GO" id="GO:0003677">
    <property type="term" value="F:DNA binding"/>
    <property type="evidence" value="ECO:0007669"/>
    <property type="project" value="UniProtKB-KW"/>
</dbReference>
<dbReference type="InterPro" id="IPR011564">
    <property type="entry name" value="Telomer_end-bd_POT1/Cdc13"/>
</dbReference>
<proteinExistence type="inferred from homology"/>
<dbReference type="SMART" id="SM00498">
    <property type="entry name" value="FH2"/>
    <property type="match status" value="1"/>
</dbReference>
<evidence type="ECO:0000313" key="14">
    <source>
        <dbReference type="EMBL" id="THG20363.1"/>
    </source>
</evidence>
<feature type="transmembrane region" description="Helical" evidence="12">
    <location>
        <begin position="480"/>
        <end position="501"/>
    </location>
</feature>
<dbReference type="GO" id="GO:0000781">
    <property type="term" value="C:chromosome, telomeric region"/>
    <property type="evidence" value="ECO:0007669"/>
    <property type="project" value="UniProtKB-SubCell"/>
</dbReference>
<evidence type="ECO:0000256" key="10">
    <source>
        <dbReference type="SAM" id="Coils"/>
    </source>
</evidence>
<dbReference type="GO" id="GO:0045010">
    <property type="term" value="P:actin nucleation"/>
    <property type="evidence" value="ECO:0007669"/>
    <property type="project" value="InterPro"/>
</dbReference>
<dbReference type="GO" id="GO:0051015">
    <property type="term" value="F:actin filament binding"/>
    <property type="evidence" value="ECO:0007669"/>
    <property type="project" value="InterPro"/>
</dbReference>
<accession>A0A4S4ETY0</accession>
<dbReference type="Proteomes" id="UP000306102">
    <property type="component" value="Unassembled WGS sequence"/>
</dbReference>
<reference evidence="14 15" key="1">
    <citation type="journal article" date="2018" name="Proc. Natl. Acad. Sci. U.S.A.">
        <title>Draft genome sequence of Camellia sinensis var. sinensis provides insights into the evolution of the tea genome and tea quality.</title>
        <authorList>
            <person name="Wei C."/>
            <person name="Yang H."/>
            <person name="Wang S."/>
            <person name="Zhao J."/>
            <person name="Liu C."/>
            <person name="Gao L."/>
            <person name="Xia E."/>
            <person name="Lu Y."/>
            <person name="Tai Y."/>
            <person name="She G."/>
            <person name="Sun J."/>
            <person name="Cao H."/>
            <person name="Tong W."/>
            <person name="Gao Q."/>
            <person name="Li Y."/>
            <person name="Deng W."/>
            <person name="Jiang X."/>
            <person name="Wang W."/>
            <person name="Chen Q."/>
            <person name="Zhang S."/>
            <person name="Li H."/>
            <person name="Wu J."/>
            <person name="Wang P."/>
            <person name="Li P."/>
            <person name="Shi C."/>
            <person name="Zheng F."/>
            <person name="Jian J."/>
            <person name="Huang B."/>
            <person name="Shan D."/>
            <person name="Shi M."/>
            <person name="Fang C."/>
            <person name="Yue Y."/>
            <person name="Li F."/>
            <person name="Li D."/>
            <person name="Wei S."/>
            <person name="Han B."/>
            <person name="Jiang C."/>
            <person name="Yin Y."/>
            <person name="Xia T."/>
            <person name="Zhang Z."/>
            <person name="Bennetzen J.L."/>
            <person name="Zhao S."/>
            <person name="Wan X."/>
        </authorList>
    </citation>
    <scope>NUCLEOTIDE SEQUENCE [LARGE SCALE GENOMIC DNA]</scope>
    <source>
        <strain evidence="15">cv. Shuchazao</strain>
        <tissue evidence="14">Leaf</tissue>
    </source>
</reference>
<gene>
    <name evidence="14" type="ORF">TEA_026661</name>
</gene>
<feature type="compositionally biased region" description="Basic and acidic residues" evidence="11">
    <location>
        <begin position="762"/>
        <end position="773"/>
    </location>
</feature>
<dbReference type="GO" id="GO:0000723">
    <property type="term" value="P:telomere maintenance"/>
    <property type="evidence" value="ECO:0007669"/>
    <property type="project" value="InterPro"/>
</dbReference>
<evidence type="ECO:0000256" key="3">
    <source>
        <dbReference type="ARBA" id="ARBA00008442"/>
    </source>
</evidence>
<evidence type="ECO:0000256" key="6">
    <source>
        <dbReference type="ARBA" id="ARBA00023125"/>
    </source>
</evidence>
<dbReference type="FunFam" id="2.40.50.140:FF:000119">
    <property type="entry name" value="Protection of telomeres 1 homolog"/>
    <property type="match status" value="1"/>
</dbReference>
<dbReference type="InterPro" id="IPR027643">
    <property type="entry name" value="Formin-like_plant"/>
</dbReference>
<sequence>MASRDCDYRFLQLLDAMASINQTVNLIGVVVDTSIPKKSKGTDCFCTVKIVDESYSSPGILVNFFAENMEKLPHVESAGDIIQLSHVVMKTYEKEIYILFNKKFSSFALFDGKCSTNFVPYQGSPKFRPREEDKKFIADLRKWSADYQLERATNEWLSLKEIRVGERINLMCKVLHTYEVTENEWVIFLWDGTDTPPVTVQTKLEDEMVNPIPLDLQQFPLSRDILCTFPAVGTVLRMIVDQGNTEKLGLHLLKTGRWVKFLNIICHHHAGLWRGLLMPFTRLRYLPNDDPLVLQSQRDYDKRVSSKWAWMPLSSIPWPSYITETDYKEVPFVTLMNVLTYPEVTSKFRCVVRVIAAYPWRAEDFRSPLGTYRIRLTLEDPTARIHAFVYAEDGEELFGGYPSVNVMIRKRNKLLGIANSDDSRGRIEYAPRNPPWVQCCIKSYYLDKSDVWGTRNYRIFATNSFSIPLQRAKKKTKSCFTLRLGAGIVAISGSYSVFAFGGCDQKKIISYVQDYRDIYVAMDTRRVRSVTVFFVFVFVFALAAVRSEGNRKILGTLFGNGVPWISPELDSDTAEQAWIHCRKEMEDSTEAAQGFDFYLPAQVKQTLSDCLRRKIFPFRASGKVADSRAWFEKCLEFLFGWSNVPRRYLVSKSHIAGSPAPAPGPLAASPAYAPSPSYLSPASSPSPIPEPPAEGPPPPPKVNRPPPHKINLPPPRSRPPPLNNGDNQKKYMIVGIAAAAVVLLVLVAVLLCCCLRRKRNKAGPEEGQRDEKPLLNIGLNNAPGQKNSSVVNNLSVDSNASSLVLAQSSGATGSVSGTANALLPPPPGKTAPPPLPGPPPPPPPKPPAPRPPPPPRAVRPPPVPLAKSPLGPHHRGHSSSGGGDDLTSESDSHKTKLKPFFWDKVSANPDHSMVWHELKAGSFQVNEEMMETLFGYASAEKNKNERRQKDPSSFENVRQFIQIIDPKKSQNLAILLKALNVTTEEVCDALKEAELVQTLLKMAPTTEEELKLRLYSGDLSHLGPAERFLKVMVDIPYAFKRMESLLFISSLQEDLSAIKESFETLEIACKELKNSRLFLKLLEAVLKTGNRMNDGTFRGGAQAFKLDTLLKLSDVKGTDGKTTLLHFVVKEIIRSEGVRAARAARQSQSISSVKTEDFLEDSNQESTEYYCNLGLQVVSRLSNDLENVRKAAVVDGDNLMTTVSKLGHSLLKARDFLNNEMKGLEDDSKFKDTLANFVKNTEVEITWLLEEEKRIMGTVKSTEDYFHGNAGKDEGLRLFVIVRDFLIMLDKECVEVRKSAVLPNRTPKKETPSVPPSLEINQSNLADVRQRLFPAIRDRRVDDSSSDDESLSP</sequence>
<organism evidence="14 15">
    <name type="scientific">Camellia sinensis var. sinensis</name>
    <name type="common">China tea</name>
    <dbReference type="NCBI Taxonomy" id="542762"/>
    <lineage>
        <taxon>Eukaryota</taxon>
        <taxon>Viridiplantae</taxon>
        <taxon>Streptophyta</taxon>
        <taxon>Embryophyta</taxon>
        <taxon>Tracheophyta</taxon>
        <taxon>Spermatophyta</taxon>
        <taxon>Magnoliopsida</taxon>
        <taxon>eudicotyledons</taxon>
        <taxon>Gunneridae</taxon>
        <taxon>Pentapetalae</taxon>
        <taxon>asterids</taxon>
        <taxon>Ericales</taxon>
        <taxon>Theaceae</taxon>
        <taxon>Camellia</taxon>
    </lineage>
</organism>
<evidence type="ECO:0000256" key="8">
    <source>
        <dbReference type="ARBA" id="ARBA00025793"/>
    </source>
</evidence>
<dbReference type="PANTHER" id="PTHR23213">
    <property type="entry name" value="FORMIN-RELATED"/>
    <property type="match status" value="1"/>
</dbReference>
<dbReference type="CDD" id="cd04497">
    <property type="entry name" value="hPOT1_OB1_like"/>
    <property type="match status" value="1"/>
</dbReference>
<dbReference type="GO" id="GO:0005634">
    <property type="term" value="C:nucleus"/>
    <property type="evidence" value="ECO:0007669"/>
    <property type="project" value="UniProtKB-SubCell"/>
</dbReference>
<evidence type="ECO:0000256" key="1">
    <source>
        <dbReference type="ARBA" id="ARBA00004123"/>
    </source>
</evidence>
<evidence type="ECO:0000313" key="15">
    <source>
        <dbReference type="Proteomes" id="UP000306102"/>
    </source>
</evidence>
<feature type="transmembrane region" description="Helical" evidence="12">
    <location>
        <begin position="731"/>
        <end position="751"/>
    </location>
</feature>
<evidence type="ECO:0000256" key="12">
    <source>
        <dbReference type="SAM" id="Phobius"/>
    </source>
</evidence>
<keyword evidence="4" id="KW-0158">Chromosome</keyword>
<feature type="compositionally biased region" description="Pro residues" evidence="11">
    <location>
        <begin position="684"/>
        <end position="705"/>
    </location>
</feature>
<keyword evidence="5" id="KW-0779">Telomere</keyword>
<evidence type="ECO:0000256" key="7">
    <source>
        <dbReference type="ARBA" id="ARBA00023242"/>
    </source>
</evidence>
<dbReference type="PROSITE" id="PS51444">
    <property type="entry name" value="FH2"/>
    <property type="match status" value="1"/>
</dbReference>
<dbReference type="STRING" id="542762.A0A4S4ETY0"/>
<dbReference type="PANTHER" id="PTHR23213:SF391">
    <property type="entry name" value="FORMIN-LIKE PROTEIN"/>
    <property type="match status" value="1"/>
</dbReference>
<name>A0A4S4ETY0_CAMSN</name>
<evidence type="ECO:0000256" key="4">
    <source>
        <dbReference type="ARBA" id="ARBA00022454"/>
    </source>
</evidence>
<keyword evidence="7" id="KW-0539">Nucleus</keyword>
<dbReference type="InterPro" id="IPR042201">
    <property type="entry name" value="FH2_Formin_sf"/>
</dbReference>
<comment type="similarity">
    <text evidence="3">Belongs to the telombin family.</text>
</comment>
<evidence type="ECO:0000256" key="5">
    <source>
        <dbReference type="ARBA" id="ARBA00022895"/>
    </source>
</evidence>
<evidence type="ECO:0000259" key="13">
    <source>
        <dbReference type="PROSITE" id="PS51444"/>
    </source>
</evidence>
<dbReference type="Gene3D" id="2.40.50.140">
    <property type="entry name" value="Nucleic acid-binding proteins"/>
    <property type="match status" value="2"/>
</dbReference>
<evidence type="ECO:0000256" key="2">
    <source>
        <dbReference type="ARBA" id="ARBA00004574"/>
    </source>
</evidence>
<dbReference type="Pfam" id="PF25507">
    <property type="entry name" value="OB_POT1A"/>
    <property type="match status" value="1"/>
</dbReference>
<keyword evidence="12" id="KW-0812">Transmembrane</keyword>
<feature type="coiled-coil region" evidence="10">
    <location>
        <begin position="1048"/>
        <end position="1075"/>
    </location>
</feature>
<feature type="transmembrane region" description="Helical" evidence="12">
    <location>
        <begin position="527"/>
        <end position="545"/>
    </location>
</feature>
<dbReference type="Gene3D" id="1.20.58.2220">
    <property type="entry name" value="Formin, FH2 domain"/>
    <property type="match status" value="1"/>
</dbReference>
<feature type="region of interest" description="Disordered" evidence="11">
    <location>
        <begin position="678"/>
        <end position="725"/>
    </location>
</feature>
<dbReference type="SMART" id="SM00976">
    <property type="entry name" value="Telo_bind"/>
    <property type="match status" value="1"/>
</dbReference>